<dbReference type="GO" id="GO:0016020">
    <property type="term" value="C:membrane"/>
    <property type="evidence" value="ECO:0007669"/>
    <property type="project" value="UniProtKB-SubCell"/>
</dbReference>
<reference evidence="9" key="1">
    <citation type="submission" date="2020-07" db="EMBL/GenBank/DDBJ databases">
        <title>The High-quality genome of the commercially important snow crab, Chionoecetes opilio.</title>
        <authorList>
            <person name="Jeong J.-H."/>
            <person name="Ryu S."/>
        </authorList>
    </citation>
    <scope>NUCLEOTIDE SEQUENCE</scope>
    <source>
        <strain evidence="9">MADBK_172401_WGS</strain>
        <tissue evidence="9">Digestive gland</tissue>
    </source>
</reference>
<evidence type="ECO:0000313" key="10">
    <source>
        <dbReference type="Proteomes" id="UP000770661"/>
    </source>
</evidence>
<feature type="transmembrane region" description="Helical" evidence="7">
    <location>
        <begin position="126"/>
        <end position="146"/>
    </location>
</feature>
<keyword evidence="5 7" id="KW-1133">Transmembrane helix</keyword>
<dbReference type="OrthoDB" id="6372137at2759"/>
<keyword evidence="6 7" id="KW-0472">Membrane</keyword>
<evidence type="ECO:0000256" key="2">
    <source>
        <dbReference type="ARBA" id="ARBA00022448"/>
    </source>
</evidence>
<name>A0A8J5CMB8_CHIOP</name>
<evidence type="ECO:0000259" key="8">
    <source>
        <dbReference type="PROSITE" id="PS50939"/>
    </source>
</evidence>
<comment type="caution">
    <text evidence="9">The sequence shown here is derived from an EMBL/GenBank/DDBJ whole genome shotgun (WGS) entry which is preliminary data.</text>
</comment>
<dbReference type="EMBL" id="JACEEZ010021714">
    <property type="protein sequence ID" value="KAG0713162.1"/>
    <property type="molecule type" value="Genomic_DNA"/>
</dbReference>
<dbReference type="AlphaFoldDB" id="A0A8J5CMB8"/>
<comment type="subcellular location">
    <subcellularLocation>
        <location evidence="1">Membrane</location>
    </subcellularLocation>
</comment>
<protein>
    <submittedName>
        <fullName evidence="9">Putative ferric-chelate reductase 1</fullName>
    </submittedName>
</protein>
<proteinExistence type="predicted"/>
<evidence type="ECO:0000256" key="3">
    <source>
        <dbReference type="ARBA" id="ARBA00022692"/>
    </source>
</evidence>
<dbReference type="CDD" id="cd08760">
    <property type="entry name" value="Cyt_b561_FRRS1_like"/>
    <property type="match status" value="1"/>
</dbReference>
<organism evidence="9 10">
    <name type="scientific">Chionoecetes opilio</name>
    <name type="common">Atlantic snow crab</name>
    <name type="synonym">Cancer opilio</name>
    <dbReference type="NCBI Taxonomy" id="41210"/>
    <lineage>
        <taxon>Eukaryota</taxon>
        <taxon>Metazoa</taxon>
        <taxon>Ecdysozoa</taxon>
        <taxon>Arthropoda</taxon>
        <taxon>Crustacea</taxon>
        <taxon>Multicrustacea</taxon>
        <taxon>Malacostraca</taxon>
        <taxon>Eumalacostraca</taxon>
        <taxon>Eucarida</taxon>
        <taxon>Decapoda</taxon>
        <taxon>Pleocyemata</taxon>
        <taxon>Brachyura</taxon>
        <taxon>Eubrachyura</taxon>
        <taxon>Majoidea</taxon>
        <taxon>Majidae</taxon>
        <taxon>Chionoecetes</taxon>
    </lineage>
</organism>
<dbReference type="InterPro" id="IPR006593">
    <property type="entry name" value="Cyt_b561/ferric_Rdtase_TM"/>
</dbReference>
<keyword evidence="3 7" id="KW-0812">Transmembrane</keyword>
<dbReference type="Proteomes" id="UP000770661">
    <property type="component" value="Unassembled WGS sequence"/>
</dbReference>
<feature type="transmembrane region" description="Helical" evidence="7">
    <location>
        <begin position="81"/>
        <end position="105"/>
    </location>
</feature>
<dbReference type="Gene3D" id="1.20.120.1770">
    <property type="match status" value="1"/>
</dbReference>
<evidence type="ECO:0000256" key="1">
    <source>
        <dbReference type="ARBA" id="ARBA00004370"/>
    </source>
</evidence>
<gene>
    <name evidence="9" type="ORF">GWK47_016817</name>
</gene>
<evidence type="ECO:0000256" key="5">
    <source>
        <dbReference type="ARBA" id="ARBA00022989"/>
    </source>
</evidence>
<dbReference type="PROSITE" id="PS50939">
    <property type="entry name" value="CYTOCHROME_B561"/>
    <property type="match status" value="1"/>
</dbReference>
<feature type="domain" description="Cytochrome b561" evidence="8">
    <location>
        <begin position="47"/>
        <end position="181"/>
    </location>
</feature>
<accession>A0A8J5CMB8</accession>
<dbReference type="SMART" id="SM00665">
    <property type="entry name" value="B561"/>
    <property type="match status" value="1"/>
</dbReference>
<keyword evidence="2" id="KW-0813">Transport</keyword>
<evidence type="ECO:0000313" key="9">
    <source>
        <dbReference type="EMBL" id="KAG0713162.1"/>
    </source>
</evidence>
<keyword evidence="10" id="KW-1185">Reference proteome</keyword>
<evidence type="ECO:0000256" key="4">
    <source>
        <dbReference type="ARBA" id="ARBA00022982"/>
    </source>
</evidence>
<evidence type="ECO:0000256" key="6">
    <source>
        <dbReference type="ARBA" id="ARBA00023136"/>
    </source>
</evidence>
<sequence>MNALQERQVTYQQPYYILTILQTNEPLSFYSYSKYNSPQTYHHSCFPSDGLSYHDKRTVSSGTVAMDSFEAVEVRSDLFRTLHACFMVGAWICAASCGIMVARYFKKTWVKNSCCGVDQWFHLHRFFMGLTWSLTVAGVVLIVYYLNGWTDIDPRVNPHAILGVASTGEVYVHLCGVGVFI</sequence>
<keyword evidence="4" id="KW-0249">Electron transport</keyword>
<evidence type="ECO:0000256" key="7">
    <source>
        <dbReference type="SAM" id="Phobius"/>
    </source>
</evidence>